<dbReference type="AlphaFoldDB" id="G4YJR8"/>
<reference evidence="1 2" key="1">
    <citation type="journal article" date="2006" name="Science">
        <title>Phytophthora genome sequences uncover evolutionary origins and mechanisms of pathogenesis.</title>
        <authorList>
            <person name="Tyler B.M."/>
            <person name="Tripathy S."/>
            <person name="Zhang X."/>
            <person name="Dehal P."/>
            <person name="Jiang R.H."/>
            <person name="Aerts A."/>
            <person name="Arredondo F.D."/>
            <person name="Baxter L."/>
            <person name="Bensasson D."/>
            <person name="Beynon J.L."/>
            <person name="Chapman J."/>
            <person name="Damasceno C.M."/>
            <person name="Dorrance A.E."/>
            <person name="Dou D."/>
            <person name="Dickerman A.W."/>
            <person name="Dubchak I.L."/>
            <person name="Garbelotto M."/>
            <person name="Gijzen M."/>
            <person name="Gordon S.G."/>
            <person name="Govers F."/>
            <person name="Grunwald N.J."/>
            <person name="Huang W."/>
            <person name="Ivors K.L."/>
            <person name="Jones R.W."/>
            <person name="Kamoun S."/>
            <person name="Krampis K."/>
            <person name="Lamour K.H."/>
            <person name="Lee M.K."/>
            <person name="McDonald W.H."/>
            <person name="Medina M."/>
            <person name="Meijer H.J."/>
            <person name="Nordberg E.K."/>
            <person name="Maclean D.J."/>
            <person name="Ospina-Giraldo M.D."/>
            <person name="Morris P.F."/>
            <person name="Phuntumart V."/>
            <person name="Putnam N.H."/>
            <person name="Rash S."/>
            <person name="Rose J.K."/>
            <person name="Sakihama Y."/>
            <person name="Salamov A.A."/>
            <person name="Savidor A."/>
            <person name="Scheuring C.F."/>
            <person name="Smith B.M."/>
            <person name="Sobral B.W."/>
            <person name="Terry A."/>
            <person name="Torto-Alalibo T.A."/>
            <person name="Win J."/>
            <person name="Xu Z."/>
            <person name="Zhang H."/>
            <person name="Grigoriev I.V."/>
            <person name="Rokhsar D.S."/>
            <person name="Boore J.L."/>
        </authorList>
    </citation>
    <scope>NUCLEOTIDE SEQUENCE [LARGE SCALE GENOMIC DNA]</scope>
    <source>
        <strain evidence="1 2">P6497</strain>
    </source>
</reference>
<dbReference type="InParanoid" id="G4YJR8"/>
<organism evidence="1 2">
    <name type="scientific">Phytophthora sojae (strain P6497)</name>
    <name type="common">Soybean stem and root rot agent</name>
    <name type="synonym">Phytophthora megasperma f. sp. glycines</name>
    <dbReference type="NCBI Taxonomy" id="1094619"/>
    <lineage>
        <taxon>Eukaryota</taxon>
        <taxon>Sar</taxon>
        <taxon>Stramenopiles</taxon>
        <taxon>Oomycota</taxon>
        <taxon>Peronosporomycetes</taxon>
        <taxon>Peronosporales</taxon>
        <taxon>Peronosporaceae</taxon>
        <taxon>Phytophthora</taxon>
    </lineage>
</organism>
<proteinExistence type="predicted"/>
<gene>
    <name evidence="1" type="ORF">PHYSODRAFT_292923</name>
</gene>
<name>G4YJR8_PHYSP</name>
<dbReference type="EMBL" id="JH159151">
    <property type="protein sequence ID" value="EGZ26625.1"/>
    <property type="molecule type" value="Genomic_DNA"/>
</dbReference>
<protein>
    <submittedName>
        <fullName evidence="1">Uncharacterized protein</fullName>
    </submittedName>
</protein>
<accession>G4YJR8</accession>
<keyword evidence="2" id="KW-1185">Reference proteome</keyword>
<evidence type="ECO:0000313" key="1">
    <source>
        <dbReference type="EMBL" id="EGZ26625.1"/>
    </source>
</evidence>
<sequence length="365" mass="40670">MEPTTIKQGCVNVYKSADFNGVAPQNVGSGGYWSEHVPLNVAVAVSPSESADRLAGVAGLSFSTEAACGLARRFCFEQFVSIRRPRRLENEQFEDRNSASIANLEKGTSMLDRPIEFHGFGVEWWIRSDQRVVGSGVKPSQLRGADGIFRIEIRCRRSELFGVRFLGIHSPILKAGRCSIQQKGIRYLSQAVGTYSSAELVSRLPFTLSRQMMRAQPIMKSRFLHMKNTPAVPQDPWLTTDYPQFNLVVPNIPFGSKFKLGQVDTFASAHYRKGRPNESTDRLAGMVNLDFEGLRIVIVRFLPGFSFLTNQIMMFINYRPVDFVLGASSVFPVPGLLFAVANRASLNVPQAWKTYFTAGQVDIIS</sequence>
<dbReference type="RefSeq" id="XP_009513900.1">
    <property type="nucleotide sequence ID" value="XM_009515605.1"/>
</dbReference>
<dbReference type="Proteomes" id="UP000002640">
    <property type="component" value="Unassembled WGS sequence"/>
</dbReference>
<dbReference type="KEGG" id="psoj:PHYSODRAFT_292923"/>
<dbReference type="GeneID" id="20640920"/>
<evidence type="ECO:0000313" key="2">
    <source>
        <dbReference type="Proteomes" id="UP000002640"/>
    </source>
</evidence>